<keyword evidence="3 7" id="KW-1133">Transmembrane helix</keyword>
<accession>A0A0G4H167</accession>
<evidence type="ECO:0000256" key="1">
    <source>
        <dbReference type="ARBA" id="ARBA00004141"/>
    </source>
</evidence>
<feature type="coiled-coil region" evidence="5">
    <location>
        <begin position="172"/>
        <end position="203"/>
    </location>
</feature>
<dbReference type="VEuPathDB" id="CryptoDB:Cvel_811"/>
<dbReference type="PANTHER" id="PTHR43336">
    <property type="entry name" value="OXYGEN SENSOR HISTIDINE KINASE RESPONSE REGULATOR DEVS/DOSS"/>
    <property type="match status" value="1"/>
</dbReference>
<dbReference type="GO" id="GO:0016020">
    <property type="term" value="C:membrane"/>
    <property type="evidence" value="ECO:0007669"/>
    <property type="project" value="UniProtKB-SubCell"/>
</dbReference>
<evidence type="ECO:0000256" key="4">
    <source>
        <dbReference type="ARBA" id="ARBA00023136"/>
    </source>
</evidence>
<feature type="transmembrane region" description="Helical" evidence="7">
    <location>
        <begin position="388"/>
        <end position="410"/>
    </location>
</feature>
<evidence type="ECO:0000259" key="8">
    <source>
        <dbReference type="PROSITE" id="PS50125"/>
    </source>
</evidence>
<evidence type="ECO:0000256" key="5">
    <source>
        <dbReference type="SAM" id="Coils"/>
    </source>
</evidence>
<dbReference type="InterPro" id="IPR027359">
    <property type="entry name" value="Volt_channel_dom_sf"/>
</dbReference>
<sequence>MAKMMGKKEKEEDPENVHGVDDEPTIPQKLEDFFDGKYMQVVMTLITIFALFGDDIRLATFEKKDDPWFFATFILCFLAFLVELVVFSVIKEDYKWSFFFWLDFVATFSIIPDIAWITDPILQLMQLDSASNSAAARAGQATQAGTRAGRIVRLVRLIRLIRIAKLYKYCSKASEEDLEEKLREEAKAAMNAKQAALKRVEASRLGKFLSEQTTRKIIVGVLLMLFVIPLLQVEEEDNSRFFGLRQIFWYGRSGCTDTEALSVHCEQQNGAWITLDGWDFMLFRYTKSSVTPGSDVNRFPLLWLQAPDLRSKGHIEDFESITGIAESGKKQLWRQNPRCATLDPVDCPYRDEELDLVSFTPPECLDREDCDSVASYARFQVQLRVRESAMWSMAVTVFIIILLGTLSMLLSQDTQNLVIAPIEKMVNIVKQLADDPLRRPDVSVSEEETNSKKGKKKGGPQLETSMLEATILKIGGLLQVGFGEAGAEVIGNNMSSGDGELNIMIPGRQISAIFGFLDIRRFTDGTEALKEDVMLFVNMVAKIAHHCVHRWSGSANKNVGDAFLFTWKIGNLLEKTGKKEGGTKQLLPAELANKALISFLKIIVEMRRSTEVRGFEHDPRILGRFGEGFQLRIGYGLHVGWAIEGAIGSDFKIDASYLSPHVNFTERLQEATKMYMVPLLMSEPFYVMLSTKAKDRIRKIDVVKPSVSIDKPIGIYTFDVKEDHIEPSVDAEDFIGEFRTPDDMDDIPKDHIYGAGAEFAFLCDADILKLQQDLPEEFLSLHRRALIQYTEGQWSEAKKLFEECLEIMPHDGPTLALLDFMAERDDEPPEDFPGFRETDYI</sequence>
<dbReference type="AlphaFoldDB" id="A0A0G4H167"/>
<comment type="subcellular location">
    <subcellularLocation>
        <location evidence="1">Membrane</location>
        <topology evidence="1">Multi-pass membrane protein</topology>
    </subcellularLocation>
</comment>
<keyword evidence="4 7" id="KW-0472">Membrane</keyword>
<feature type="domain" description="Guanylate cyclase" evidence="8">
    <location>
        <begin position="513"/>
        <end position="669"/>
    </location>
</feature>
<dbReference type="InterPro" id="IPR029787">
    <property type="entry name" value="Nucleotide_cyclase"/>
</dbReference>
<evidence type="ECO:0000256" key="2">
    <source>
        <dbReference type="ARBA" id="ARBA00022692"/>
    </source>
</evidence>
<feature type="compositionally biased region" description="Basic and acidic residues" evidence="6">
    <location>
        <begin position="1"/>
        <end position="21"/>
    </location>
</feature>
<keyword evidence="2 7" id="KW-0812">Transmembrane</keyword>
<dbReference type="SUPFAM" id="SSF55073">
    <property type="entry name" value="Nucleotide cyclase"/>
    <property type="match status" value="1"/>
</dbReference>
<name>A0A0G4H167_9ALVE</name>
<proteinExistence type="predicted"/>
<organism evidence="9">
    <name type="scientific">Chromera velia CCMP2878</name>
    <dbReference type="NCBI Taxonomy" id="1169474"/>
    <lineage>
        <taxon>Eukaryota</taxon>
        <taxon>Sar</taxon>
        <taxon>Alveolata</taxon>
        <taxon>Colpodellida</taxon>
        <taxon>Chromeraceae</taxon>
        <taxon>Chromera</taxon>
    </lineage>
</organism>
<dbReference type="GO" id="GO:0009190">
    <property type="term" value="P:cyclic nucleotide biosynthetic process"/>
    <property type="evidence" value="ECO:0007669"/>
    <property type="project" value="InterPro"/>
</dbReference>
<dbReference type="GO" id="GO:0035556">
    <property type="term" value="P:intracellular signal transduction"/>
    <property type="evidence" value="ECO:0007669"/>
    <property type="project" value="InterPro"/>
</dbReference>
<feature type="transmembrane region" description="Helical" evidence="7">
    <location>
        <begin position="38"/>
        <end position="56"/>
    </location>
</feature>
<dbReference type="PhylomeDB" id="A0A0G4H167"/>
<evidence type="ECO:0000256" key="6">
    <source>
        <dbReference type="SAM" id="MobiDB-lite"/>
    </source>
</evidence>
<feature type="transmembrane region" description="Helical" evidence="7">
    <location>
        <begin position="68"/>
        <end position="90"/>
    </location>
</feature>
<protein>
    <recommendedName>
        <fullName evidence="8">Guanylate cyclase domain-containing protein</fullName>
    </recommendedName>
</protein>
<dbReference type="PANTHER" id="PTHR43336:SF3">
    <property type="entry name" value="GUANYLATE CYCLASE DOMAIN-CONTAINING PROTEIN"/>
    <property type="match status" value="1"/>
</dbReference>
<dbReference type="EMBL" id="CDMZ01001766">
    <property type="protein sequence ID" value="CEM37283.1"/>
    <property type="molecule type" value="Genomic_DNA"/>
</dbReference>
<feature type="region of interest" description="Disordered" evidence="6">
    <location>
        <begin position="439"/>
        <end position="460"/>
    </location>
</feature>
<dbReference type="InterPro" id="IPR001054">
    <property type="entry name" value="A/G_cyclase"/>
</dbReference>
<reference evidence="9" key="1">
    <citation type="submission" date="2014-11" db="EMBL/GenBank/DDBJ databases">
        <authorList>
            <person name="Otto D Thomas"/>
            <person name="Naeem Raeece"/>
        </authorList>
    </citation>
    <scope>NUCLEOTIDE SEQUENCE</scope>
</reference>
<dbReference type="Gene3D" id="3.30.70.1230">
    <property type="entry name" value="Nucleotide cyclase"/>
    <property type="match status" value="1"/>
</dbReference>
<dbReference type="PROSITE" id="PS50125">
    <property type="entry name" value="GUANYLATE_CYCLASE_2"/>
    <property type="match status" value="1"/>
</dbReference>
<keyword evidence="5" id="KW-0175">Coiled coil</keyword>
<evidence type="ECO:0000313" key="9">
    <source>
        <dbReference type="EMBL" id="CEM37283.1"/>
    </source>
</evidence>
<evidence type="ECO:0000256" key="3">
    <source>
        <dbReference type="ARBA" id="ARBA00022989"/>
    </source>
</evidence>
<gene>
    <name evidence="9" type="ORF">Cvel_811</name>
</gene>
<dbReference type="Gene3D" id="1.20.120.350">
    <property type="entry name" value="Voltage-gated potassium channels. Chain C"/>
    <property type="match status" value="1"/>
</dbReference>
<feature type="region of interest" description="Disordered" evidence="6">
    <location>
        <begin position="1"/>
        <end position="24"/>
    </location>
</feature>
<evidence type="ECO:0000256" key="7">
    <source>
        <dbReference type="SAM" id="Phobius"/>
    </source>
</evidence>